<accession>A0A4U0U4Q9</accession>
<name>A0A4U0U4Q9_9PEZI</name>
<evidence type="ECO:0000313" key="2">
    <source>
        <dbReference type="EMBL" id="TKA29135.1"/>
    </source>
</evidence>
<reference evidence="2 3" key="1">
    <citation type="submission" date="2017-03" db="EMBL/GenBank/DDBJ databases">
        <title>Genomes of endolithic fungi from Antarctica.</title>
        <authorList>
            <person name="Coleine C."/>
            <person name="Masonjones S."/>
            <person name="Stajich J.E."/>
        </authorList>
    </citation>
    <scope>NUCLEOTIDE SEQUENCE [LARGE SCALE GENOMIC DNA]</scope>
    <source>
        <strain evidence="2 3">CCFEE 6315</strain>
    </source>
</reference>
<dbReference type="EMBL" id="NAJL01000015">
    <property type="protein sequence ID" value="TKA29135.1"/>
    <property type="molecule type" value="Genomic_DNA"/>
</dbReference>
<evidence type="ECO:0000313" key="3">
    <source>
        <dbReference type="Proteomes" id="UP000308549"/>
    </source>
</evidence>
<gene>
    <name evidence="2" type="ORF">B0A50_03645</name>
</gene>
<feature type="region of interest" description="Disordered" evidence="1">
    <location>
        <begin position="79"/>
        <end position="100"/>
    </location>
</feature>
<dbReference type="Proteomes" id="UP000308549">
    <property type="component" value="Unassembled WGS sequence"/>
</dbReference>
<feature type="compositionally biased region" description="Basic residues" evidence="1">
    <location>
        <begin position="83"/>
        <end position="94"/>
    </location>
</feature>
<keyword evidence="3" id="KW-1185">Reference proteome</keyword>
<sequence length="100" mass="11436">MATEISIRSNNDLKNDLDVMKASIILLELCKTGEQDENLHILRRSMPSRRPVRQAAKKANEKRQGWVKDLLARPECKPESMRKTKAKKVVKRIAAKPDSL</sequence>
<comment type="caution">
    <text evidence="2">The sequence shown here is derived from an EMBL/GenBank/DDBJ whole genome shotgun (WGS) entry which is preliminary data.</text>
</comment>
<protein>
    <submittedName>
        <fullName evidence="2">Uncharacterized protein</fullName>
    </submittedName>
</protein>
<proteinExistence type="predicted"/>
<dbReference type="AlphaFoldDB" id="A0A4U0U4Q9"/>
<evidence type="ECO:0000256" key="1">
    <source>
        <dbReference type="SAM" id="MobiDB-lite"/>
    </source>
</evidence>
<organism evidence="2 3">
    <name type="scientific">Salinomyces thailandicus</name>
    <dbReference type="NCBI Taxonomy" id="706561"/>
    <lineage>
        <taxon>Eukaryota</taxon>
        <taxon>Fungi</taxon>
        <taxon>Dikarya</taxon>
        <taxon>Ascomycota</taxon>
        <taxon>Pezizomycotina</taxon>
        <taxon>Dothideomycetes</taxon>
        <taxon>Dothideomycetidae</taxon>
        <taxon>Mycosphaerellales</taxon>
        <taxon>Teratosphaeriaceae</taxon>
        <taxon>Salinomyces</taxon>
    </lineage>
</organism>